<feature type="region of interest" description="Disordered" evidence="1">
    <location>
        <begin position="343"/>
        <end position="374"/>
    </location>
</feature>
<dbReference type="Proteomes" id="UP001219934">
    <property type="component" value="Unassembled WGS sequence"/>
</dbReference>
<dbReference type="PANTHER" id="PTHR46579">
    <property type="entry name" value="F5/8 TYPE C DOMAIN-CONTAINING PROTEIN-RELATED"/>
    <property type="match status" value="1"/>
</dbReference>
<dbReference type="EMBL" id="JAPTMU010000007">
    <property type="protein sequence ID" value="KAJ4940327.1"/>
    <property type="molecule type" value="Genomic_DNA"/>
</dbReference>
<proteinExistence type="predicted"/>
<comment type="caution">
    <text evidence="2">The sequence shown here is derived from an EMBL/GenBank/DDBJ whole genome shotgun (WGS) entry which is preliminary data.</text>
</comment>
<evidence type="ECO:0000313" key="3">
    <source>
        <dbReference type="Proteomes" id="UP001219934"/>
    </source>
</evidence>
<name>A0AAD6BDU8_9TELE</name>
<evidence type="ECO:0000313" key="2">
    <source>
        <dbReference type="EMBL" id="KAJ4940327.1"/>
    </source>
</evidence>
<dbReference type="PANTHER" id="PTHR46579:SF1">
    <property type="entry name" value="F5_8 TYPE C DOMAIN-CONTAINING PROTEIN"/>
    <property type="match status" value="1"/>
</dbReference>
<organism evidence="2 3">
    <name type="scientific">Pogonophryne albipinna</name>
    <dbReference type="NCBI Taxonomy" id="1090488"/>
    <lineage>
        <taxon>Eukaryota</taxon>
        <taxon>Metazoa</taxon>
        <taxon>Chordata</taxon>
        <taxon>Craniata</taxon>
        <taxon>Vertebrata</taxon>
        <taxon>Euteleostomi</taxon>
        <taxon>Actinopterygii</taxon>
        <taxon>Neopterygii</taxon>
        <taxon>Teleostei</taxon>
        <taxon>Neoteleostei</taxon>
        <taxon>Acanthomorphata</taxon>
        <taxon>Eupercaria</taxon>
        <taxon>Perciformes</taxon>
        <taxon>Notothenioidei</taxon>
        <taxon>Pogonophryne</taxon>
    </lineage>
</organism>
<accession>A0AAD6BDU8</accession>
<protein>
    <submittedName>
        <fullName evidence="2">Uncharacterized protein</fullName>
    </submittedName>
</protein>
<feature type="non-terminal residue" evidence="2">
    <location>
        <position position="1"/>
    </location>
</feature>
<dbReference type="AlphaFoldDB" id="A0AAD6BDU8"/>
<reference evidence="2" key="1">
    <citation type="submission" date="2022-11" db="EMBL/GenBank/DDBJ databases">
        <title>Chromosome-level genome of Pogonophryne albipinna.</title>
        <authorList>
            <person name="Jo E."/>
        </authorList>
    </citation>
    <scope>NUCLEOTIDE SEQUENCE</scope>
    <source>
        <strain evidence="2">SGF0006</strain>
        <tissue evidence="2">Muscle</tissue>
    </source>
</reference>
<evidence type="ECO:0000256" key="1">
    <source>
        <dbReference type="SAM" id="MobiDB-lite"/>
    </source>
</evidence>
<keyword evidence="3" id="KW-1185">Reference proteome</keyword>
<gene>
    <name evidence="2" type="ORF">JOQ06_026635</name>
</gene>
<sequence length="529" mass="59417">MHTATPRARVQGLKGVSGLSGLMQFNMVQSFVPEYMHGILLGVTKTIMNKWFSPTENGNSYFVGKELKTISARLSHIQPPDFIERLPRDLEVHHNHLKATEYQSWLLFDALPCMDGILPDDYLRHFAHLSEAIHILLGDAVTAEALDRAASLLDTFYKDFATLYSEGSCGINFHNAGFHLVSCIRQWVPLWAWSCFCFEDANAMILQAVHGTGDVTKQVIRFKEVQCVLNKNDRANPASRPGRGTWSNLNYVSDTCATAALQTLKKRLSDKKPHVRFFLEVIETVINAIDSRFQKWFSSREAKLATASSPQFRLWWLPEEEKEDVRRMLVAEALNMEPAVNTTAAAPASSDSGEEDFFSYGPGANRETSTGPPEEEMPFGIFSFGIVIRLKITIGGSFNPDAVQPRTQVKFVLSWPVVLNVMDDSPFLLTVLVRGSREGVADTVVRALMDSPFRLINLKHQDGPPLKFSLFISVATVLAFSRICTKKANTIDIYFHLIPSFCQPAHREQHEILTTVEEERDPYKKTSSA</sequence>